<dbReference type="KEGG" id="pri:PRIO_0858"/>
<dbReference type="SUPFAM" id="SSF50118">
    <property type="entry name" value="Cell growth inhibitor/plasmid maintenance toxic component"/>
    <property type="match status" value="1"/>
</dbReference>
<name>A0A0E4CUN9_9BACL</name>
<proteinExistence type="inferred from homology"/>
<dbReference type="InterPro" id="IPR011067">
    <property type="entry name" value="Plasmid_toxin/cell-grow_inhib"/>
</dbReference>
<protein>
    <submittedName>
        <fullName evidence="3">Growth inhibitor</fullName>
    </submittedName>
</protein>
<dbReference type="PANTHER" id="PTHR33988">
    <property type="entry name" value="ENDORIBONUCLEASE MAZF-RELATED"/>
    <property type="match status" value="1"/>
</dbReference>
<dbReference type="GO" id="GO:0003677">
    <property type="term" value="F:DNA binding"/>
    <property type="evidence" value="ECO:0007669"/>
    <property type="project" value="InterPro"/>
</dbReference>
<evidence type="ECO:0000256" key="2">
    <source>
        <dbReference type="ARBA" id="ARBA00022649"/>
    </source>
</evidence>
<dbReference type="Proteomes" id="UP000033163">
    <property type="component" value="Chromosome I"/>
</dbReference>
<gene>
    <name evidence="3" type="ORF">PRIO_0858</name>
</gene>
<evidence type="ECO:0000313" key="3">
    <source>
        <dbReference type="EMBL" id="CQR52505.1"/>
    </source>
</evidence>
<dbReference type="PANTHER" id="PTHR33988:SF3">
    <property type="entry name" value="ENDORIBONUCLEASE TOXIN CHPB-RELATED"/>
    <property type="match status" value="1"/>
</dbReference>
<dbReference type="RefSeq" id="WP_020426982.1">
    <property type="nucleotide sequence ID" value="NZ_AGBD01000273.1"/>
</dbReference>
<accession>A0A0E4CUN9</accession>
<dbReference type="GO" id="GO:0004521">
    <property type="term" value="F:RNA endonuclease activity"/>
    <property type="evidence" value="ECO:0007669"/>
    <property type="project" value="TreeGrafter"/>
</dbReference>
<dbReference type="HOGENOM" id="CLU_121823_2_3_9"/>
<evidence type="ECO:0000313" key="4">
    <source>
        <dbReference type="Proteomes" id="UP000033163"/>
    </source>
</evidence>
<organism evidence="3 4">
    <name type="scientific">Paenibacillus riograndensis SBR5</name>
    <dbReference type="NCBI Taxonomy" id="1073571"/>
    <lineage>
        <taxon>Bacteria</taxon>
        <taxon>Bacillati</taxon>
        <taxon>Bacillota</taxon>
        <taxon>Bacilli</taxon>
        <taxon>Bacillales</taxon>
        <taxon>Paenibacillaceae</taxon>
        <taxon>Paenibacillus</taxon>
        <taxon>Paenibacillus sonchi group</taxon>
    </lineage>
</organism>
<dbReference type="PATRIC" id="fig|1073571.4.peg.894"/>
<dbReference type="Gene3D" id="2.30.30.110">
    <property type="match status" value="1"/>
</dbReference>
<sequence length="113" mass="12483">MVTGGYVPDRGDLIWLQFNPQAGHEQAGKRPALVVSPASYNRKVGLSLLCPVTSKQKDYPFEVVIPQDLPIEGVILADQVKSLDWQSRQAAFICKVPQIILSDVVAKLDLLIR</sequence>
<dbReference type="NCBIfam" id="NF007386">
    <property type="entry name" value="PRK09907.1"/>
    <property type="match status" value="1"/>
</dbReference>
<comment type="similarity">
    <text evidence="1">Belongs to the PemK/MazF family.</text>
</comment>
<dbReference type="InterPro" id="IPR003477">
    <property type="entry name" value="PemK-like"/>
</dbReference>
<dbReference type="AlphaFoldDB" id="A0A0E4CUN9"/>
<dbReference type="GO" id="GO:0006402">
    <property type="term" value="P:mRNA catabolic process"/>
    <property type="evidence" value="ECO:0007669"/>
    <property type="project" value="TreeGrafter"/>
</dbReference>
<keyword evidence="2" id="KW-1277">Toxin-antitoxin system</keyword>
<dbReference type="Pfam" id="PF02452">
    <property type="entry name" value="PemK_toxin"/>
    <property type="match status" value="1"/>
</dbReference>
<reference evidence="4" key="1">
    <citation type="submission" date="2015-03" db="EMBL/GenBank/DDBJ databases">
        <authorList>
            <person name="Wibberg D."/>
        </authorList>
    </citation>
    <scope>NUCLEOTIDE SEQUENCE [LARGE SCALE GENOMIC DNA]</scope>
</reference>
<dbReference type="GO" id="GO:0016075">
    <property type="term" value="P:rRNA catabolic process"/>
    <property type="evidence" value="ECO:0007669"/>
    <property type="project" value="TreeGrafter"/>
</dbReference>
<evidence type="ECO:0000256" key="1">
    <source>
        <dbReference type="ARBA" id="ARBA00007521"/>
    </source>
</evidence>
<dbReference type="EMBL" id="LN831776">
    <property type="protein sequence ID" value="CQR52505.1"/>
    <property type="molecule type" value="Genomic_DNA"/>
</dbReference>